<organism evidence="1 2">
    <name type="scientific">Roseomonas fluvialis</name>
    <dbReference type="NCBI Taxonomy" id="1750527"/>
    <lineage>
        <taxon>Bacteria</taxon>
        <taxon>Pseudomonadati</taxon>
        <taxon>Pseudomonadota</taxon>
        <taxon>Alphaproteobacteria</taxon>
        <taxon>Acetobacterales</taxon>
        <taxon>Roseomonadaceae</taxon>
        <taxon>Roseomonas</taxon>
    </lineage>
</organism>
<gene>
    <name evidence="1" type="ORF">Rmf_39680</name>
</gene>
<dbReference type="Proteomes" id="UP000831327">
    <property type="component" value="Chromosome"/>
</dbReference>
<reference evidence="1 2" key="1">
    <citation type="journal article" date="2016" name="Microbes Environ.">
        <title>Phylogenetically diverse aerobic anoxygenic phototrophic bacteria isolated from epilithic biofilms in Tama river, Japan.</title>
        <authorList>
            <person name="Hirose S."/>
            <person name="Matsuura K."/>
            <person name="Haruta S."/>
        </authorList>
    </citation>
    <scope>NUCLEOTIDE SEQUENCE [LARGE SCALE GENOMIC DNA]</scope>
    <source>
        <strain evidence="1 2">S08</strain>
    </source>
</reference>
<name>A0ABN6P5U1_9PROT</name>
<dbReference type="EMBL" id="AP025637">
    <property type="protein sequence ID" value="BDG74039.1"/>
    <property type="molecule type" value="Genomic_DNA"/>
</dbReference>
<protein>
    <submittedName>
        <fullName evidence="1">Uncharacterized protein</fullName>
    </submittedName>
</protein>
<accession>A0ABN6P5U1</accession>
<evidence type="ECO:0000313" key="2">
    <source>
        <dbReference type="Proteomes" id="UP000831327"/>
    </source>
</evidence>
<sequence>MLNVLVLPSGCGAGISDRPCPRVTEFPAELQRQAVIELATAPALARMMDAMAADRAFNEAICG</sequence>
<proteinExistence type="predicted"/>
<keyword evidence="2" id="KW-1185">Reference proteome</keyword>
<evidence type="ECO:0000313" key="1">
    <source>
        <dbReference type="EMBL" id="BDG74039.1"/>
    </source>
</evidence>
<dbReference type="RefSeq" id="WP_244408244.1">
    <property type="nucleotide sequence ID" value="NZ_AP025637.1"/>
</dbReference>